<comment type="subcellular location">
    <subcellularLocation>
        <location evidence="1">Cell membrane</location>
        <topology evidence="1">Multi-pass membrane protein</topology>
    </subcellularLocation>
</comment>
<protein>
    <submittedName>
        <fullName evidence="11">Mechanosensitive ion channel-like protein</fullName>
    </submittedName>
</protein>
<keyword evidence="4 8" id="KW-0812">Transmembrane</keyword>
<dbReference type="EMBL" id="RSDW01000001">
    <property type="protein sequence ID" value="RSL16882.1"/>
    <property type="molecule type" value="Genomic_DNA"/>
</dbReference>
<feature type="transmembrane region" description="Helical" evidence="8">
    <location>
        <begin position="221"/>
        <end position="245"/>
    </location>
</feature>
<evidence type="ECO:0000256" key="7">
    <source>
        <dbReference type="SAM" id="MobiDB-lite"/>
    </source>
</evidence>
<evidence type="ECO:0000259" key="9">
    <source>
        <dbReference type="Pfam" id="PF00924"/>
    </source>
</evidence>
<proteinExistence type="inferred from homology"/>
<comment type="similarity">
    <text evidence="2">Belongs to the MscS (TC 1.A.23) family.</text>
</comment>
<feature type="region of interest" description="Disordered" evidence="7">
    <location>
        <begin position="559"/>
        <end position="579"/>
    </location>
</feature>
<dbReference type="Gene3D" id="2.30.30.60">
    <property type="match status" value="1"/>
</dbReference>
<dbReference type="Gene3D" id="3.30.70.100">
    <property type="match status" value="1"/>
</dbReference>
<evidence type="ECO:0000256" key="2">
    <source>
        <dbReference type="ARBA" id="ARBA00008017"/>
    </source>
</evidence>
<dbReference type="GO" id="GO:0008381">
    <property type="term" value="F:mechanosensitive monoatomic ion channel activity"/>
    <property type="evidence" value="ECO:0007669"/>
    <property type="project" value="InterPro"/>
</dbReference>
<accession>A0A3R9QHS3</accession>
<dbReference type="Pfam" id="PF00924">
    <property type="entry name" value="MS_channel_2nd"/>
    <property type="match status" value="1"/>
</dbReference>
<dbReference type="InterPro" id="IPR045275">
    <property type="entry name" value="MscS_archaea/bacteria_type"/>
</dbReference>
<dbReference type="Gene3D" id="1.10.287.1260">
    <property type="match status" value="1"/>
</dbReference>
<dbReference type="AlphaFoldDB" id="A0A3R9QHS3"/>
<keyword evidence="12" id="KW-1185">Reference proteome</keyword>
<dbReference type="InterPro" id="IPR010920">
    <property type="entry name" value="LSM_dom_sf"/>
</dbReference>
<evidence type="ECO:0000256" key="6">
    <source>
        <dbReference type="ARBA" id="ARBA00023136"/>
    </source>
</evidence>
<evidence type="ECO:0000256" key="3">
    <source>
        <dbReference type="ARBA" id="ARBA00022475"/>
    </source>
</evidence>
<dbReference type="InterPro" id="IPR023408">
    <property type="entry name" value="MscS_beta-dom_sf"/>
</dbReference>
<dbReference type="InterPro" id="IPR049278">
    <property type="entry name" value="MS_channel_C"/>
</dbReference>
<feature type="domain" description="Mechanosensitive ion channel MscS C-terminal" evidence="10">
    <location>
        <begin position="449"/>
        <end position="530"/>
    </location>
</feature>
<feature type="transmembrane region" description="Helical" evidence="8">
    <location>
        <begin position="358"/>
        <end position="384"/>
    </location>
</feature>
<evidence type="ECO:0000313" key="11">
    <source>
        <dbReference type="EMBL" id="RSL16882.1"/>
    </source>
</evidence>
<keyword evidence="3" id="KW-1003">Cell membrane</keyword>
<evidence type="ECO:0000256" key="1">
    <source>
        <dbReference type="ARBA" id="ARBA00004651"/>
    </source>
</evidence>
<feature type="domain" description="Mechanosensitive ion channel MscS" evidence="9">
    <location>
        <begin position="372"/>
        <end position="438"/>
    </location>
</feature>
<gene>
    <name evidence="11" type="ORF">EDE15_2409</name>
</gene>
<dbReference type="PANTHER" id="PTHR30221:SF18">
    <property type="entry name" value="SLL0590 PROTEIN"/>
    <property type="match status" value="1"/>
</dbReference>
<feature type="transmembrane region" description="Helical" evidence="8">
    <location>
        <begin position="169"/>
        <end position="189"/>
    </location>
</feature>
<feature type="transmembrane region" description="Helical" evidence="8">
    <location>
        <begin position="284"/>
        <end position="305"/>
    </location>
</feature>
<comment type="caution">
    <text evidence="11">The sequence shown here is derived from an EMBL/GenBank/DDBJ whole genome shotgun (WGS) entry which is preliminary data.</text>
</comment>
<feature type="compositionally biased region" description="Polar residues" evidence="7">
    <location>
        <begin position="561"/>
        <end position="572"/>
    </location>
</feature>
<dbReference type="PANTHER" id="PTHR30221">
    <property type="entry name" value="SMALL-CONDUCTANCE MECHANOSENSITIVE CHANNEL"/>
    <property type="match status" value="1"/>
</dbReference>
<dbReference type="Proteomes" id="UP000269669">
    <property type="component" value="Unassembled WGS sequence"/>
</dbReference>
<feature type="transmembrane region" description="Helical" evidence="8">
    <location>
        <begin position="325"/>
        <end position="346"/>
    </location>
</feature>
<keyword evidence="6 8" id="KW-0472">Membrane</keyword>
<evidence type="ECO:0000256" key="8">
    <source>
        <dbReference type="SAM" id="Phobius"/>
    </source>
</evidence>
<reference evidence="11 12" key="1">
    <citation type="submission" date="2018-12" db="EMBL/GenBank/DDBJ databases">
        <title>Sequencing of bacterial isolates from soil warming experiment in Harvard Forest, Massachusetts, USA.</title>
        <authorList>
            <person name="Deangelis K."/>
        </authorList>
    </citation>
    <scope>NUCLEOTIDE SEQUENCE [LARGE SCALE GENOMIC DNA]</scope>
    <source>
        <strain evidence="11 12">EB153</strain>
    </source>
</reference>
<dbReference type="InterPro" id="IPR006685">
    <property type="entry name" value="MscS_channel_2nd"/>
</dbReference>
<organism evidence="11 12">
    <name type="scientific">Edaphobacter aggregans</name>
    <dbReference type="NCBI Taxonomy" id="570835"/>
    <lineage>
        <taxon>Bacteria</taxon>
        <taxon>Pseudomonadati</taxon>
        <taxon>Acidobacteriota</taxon>
        <taxon>Terriglobia</taxon>
        <taxon>Terriglobales</taxon>
        <taxon>Acidobacteriaceae</taxon>
        <taxon>Edaphobacter</taxon>
    </lineage>
</organism>
<dbReference type="GO" id="GO:0005886">
    <property type="term" value="C:plasma membrane"/>
    <property type="evidence" value="ECO:0007669"/>
    <property type="project" value="UniProtKB-SubCell"/>
</dbReference>
<dbReference type="OrthoDB" id="9809206at2"/>
<evidence type="ECO:0000313" key="12">
    <source>
        <dbReference type="Proteomes" id="UP000269669"/>
    </source>
</evidence>
<evidence type="ECO:0000256" key="5">
    <source>
        <dbReference type="ARBA" id="ARBA00022989"/>
    </source>
</evidence>
<dbReference type="InterPro" id="IPR011066">
    <property type="entry name" value="MscS_channel_C_sf"/>
</dbReference>
<evidence type="ECO:0000256" key="4">
    <source>
        <dbReference type="ARBA" id="ARBA00022692"/>
    </source>
</evidence>
<dbReference type="Pfam" id="PF21082">
    <property type="entry name" value="MS_channel_3rd"/>
    <property type="match status" value="1"/>
</dbReference>
<name>A0A3R9QHS3_9BACT</name>
<keyword evidence="5 8" id="KW-1133">Transmembrane helix</keyword>
<evidence type="ECO:0000259" key="10">
    <source>
        <dbReference type="Pfam" id="PF21082"/>
    </source>
</evidence>
<dbReference type="SUPFAM" id="SSF50182">
    <property type="entry name" value="Sm-like ribonucleoproteins"/>
    <property type="match status" value="1"/>
</dbReference>
<dbReference type="SUPFAM" id="SSF82689">
    <property type="entry name" value="Mechanosensitive channel protein MscS (YggB), C-terminal domain"/>
    <property type="match status" value="1"/>
</dbReference>
<sequence>MLIPTRNSSSLRMLRAKRNLLVAKRGALFAIALALSLLAHSLAAQITPESVPPPQPSAAVTLGDRTLFTINTPIGSTTAKARAVGVSARLEQVMRDHSRKPEDIHTVENPGVTQILSDDLLIVNVTDADAAAHSTSRFLLAETQLRIIREAIPKVRNEYSTRSITLDTLYALLATIALVSLLLIFRRIIFPTLYSLIERWRGTRIHGIKVQKLELLSEDRLVGLLHSLLLLIRFLLTALLLYFYFPLVFSFFPWTRAYGRILFGYILSPIRTGWAAFIHYLPQLLVVLVIAFFAWLALRLARFLFRELSRGTLSFTGFYPEWAMPTLKIVQVLIIVFAVVVAFPYLPGSESPAFKGVSIFLGILLSLGSSSAVSNMVAGVVLTYTRAFNIGDLVQISDTTGQVTEKTLLATQIRTIKNVFVAVPNSLVLNSHVVNFSRSPKNQPLILHVTIGIGYETPWRQVHTLLIAAASSTTGVLSDPAPFVLQTSLEDFCADYQINAYTKEPFRMSAIYSELNQNIQDEFNKAGIEIMTPHYSALRDGNTAAIPSAFLPPNYQPDSFRVSSSNPAQALPTSPPKTS</sequence>
<dbReference type="RefSeq" id="WP_125485437.1">
    <property type="nucleotide sequence ID" value="NZ_RSDW01000001.1"/>
</dbReference>